<dbReference type="EMBL" id="ALQA01000072">
    <property type="protein sequence ID" value="EJZ05712.1"/>
    <property type="molecule type" value="Genomic_DNA"/>
</dbReference>
<comment type="caution">
    <text evidence="3">The sequence shown here is derived from an EMBL/GenBank/DDBJ whole genome shotgun (WGS) entry which is preliminary data.</text>
</comment>
<dbReference type="Proteomes" id="UP000006072">
    <property type="component" value="Unassembled WGS sequence"/>
</dbReference>
<gene>
    <name evidence="3" type="ORF">MVAC_24016</name>
</gene>
<keyword evidence="2" id="KW-0472">Membrane</keyword>
<feature type="transmembrane region" description="Helical" evidence="2">
    <location>
        <begin position="41"/>
        <end position="59"/>
    </location>
</feature>
<evidence type="ECO:0008006" key="5">
    <source>
        <dbReference type="Google" id="ProtNLM"/>
    </source>
</evidence>
<accession>K0UEJ9</accession>
<sequence>MRRSFNNAPLPIFGYLLTLLGFVFLGSSTAALALGSSLAPWFGLAMIVGFGLAVTCFVLRSREMADADPDSDITLGFDPIRGDTDRRAAERYLARYRGQLASTPAPADARPPLAEIAFQQPDFENEPTGMQSRRQVVRAAG</sequence>
<evidence type="ECO:0000313" key="3">
    <source>
        <dbReference type="EMBL" id="EJZ05712.1"/>
    </source>
</evidence>
<dbReference type="eggNOG" id="ENOG5032918">
    <property type="taxonomic scope" value="Bacteria"/>
</dbReference>
<organism evidence="3 4">
    <name type="scientific">Mycolicibacterium vaccae ATCC 25954</name>
    <dbReference type="NCBI Taxonomy" id="1194972"/>
    <lineage>
        <taxon>Bacteria</taxon>
        <taxon>Bacillati</taxon>
        <taxon>Actinomycetota</taxon>
        <taxon>Actinomycetes</taxon>
        <taxon>Mycobacteriales</taxon>
        <taxon>Mycobacteriaceae</taxon>
        <taxon>Mycolicibacterium</taxon>
    </lineage>
</organism>
<dbReference type="HOGENOM" id="CLU_2012790_0_0_11"/>
<evidence type="ECO:0000256" key="1">
    <source>
        <dbReference type="SAM" id="MobiDB-lite"/>
    </source>
</evidence>
<name>K0UEJ9_MYCVA</name>
<reference evidence="3 4" key="1">
    <citation type="journal article" date="2012" name="J. Bacteriol.">
        <title>Complete Genome Sequence of Mycobacterium vaccae Type Strain ATCC 25954.</title>
        <authorList>
            <person name="Ho Y.S."/>
            <person name="Adroub S.A."/>
            <person name="Abadi M."/>
            <person name="Al Alwan B."/>
            <person name="Alkhateeb R."/>
            <person name="Gao G."/>
            <person name="Ragab A."/>
            <person name="Ali S."/>
            <person name="van Soolingen D."/>
            <person name="Bitter W."/>
            <person name="Pain A."/>
            <person name="Abdallah A.M."/>
        </authorList>
    </citation>
    <scope>NUCLEOTIDE SEQUENCE [LARGE SCALE GENOMIC DNA]</scope>
    <source>
        <strain evidence="3 4">ATCC 25954</strain>
    </source>
</reference>
<feature type="region of interest" description="Disordered" evidence="1">
    <location>
        <begin position="102"/>
        <end position="141"/>
    </location>
</feature>
<evidence type="ECO:0000313" key="4">
    <source>
        <dbReference type="Proteomes" id="UP000006072"/>
    </source>
</evidence>
<evidence type="ECO:0000256" key="2">
    <source>
        <dbReference type="SAM" id="Phobius"/>
    </source>
</evidence>
<feature type="transmembrane region" description="Helical" evidence="2">
    <location>
        <begin position="12"/>
        <end position="35"/>
    </location>
</feature>
<keyword evidence="2" id="KW-0812">Transmembrane</keyword>
<dbReference type="PATRIC" id="fig|1194972.3.peg.4783"/>
<protein>
    <recommendedName>
        <fullName evidence="5">Transmembrane protein</fullName>
    </recommendedName>
</protein>
<keyword evidence="2" id="KW-1133">Transmembrane helix</keyword>
<dbReference type="AlphaFoldDB" id="K0UEJ9"/>
<keyword evidence="4" id="KW-1185">Reference proteome</keyword>
<proteinExistence type="predicted"/>
<dbReference type="RefSeq" id="WP_003933856.1">
    <property type="nucleotide sequence ID" value="NZ_JH814707.1"/>
</dbReference>